<gene>
    <name evidence="6" type="ORF">OSB04_018627</name>
</gene>
<dbReference type="PROSITE" id="PS50104">
    <property type="entry name" value="TIR"/>
    <property type="match status" value="1"/>
</dbReference>
<dbReference type="Gene3D" id="3.40.50.300">
    <property type="entry name" value="P-loop containing nucleotide triphosphate hydrolases"/>
    <property type="match status" value="1"/>
</dbReference>
<dbReference type="Pfam" id="PF13855">
    <property type="entry name" value="LRR_8"/>
    <property type="match status" value="1"/>
</dbReference>
<dbReference type="GO" id="GO:0007165">
    <property type="term" value="P:signal transduction"/>
    <property type="evidence" value="ECO:0007669"/>
    <property type="project" value="InterPro"/>
</dbReference>
<name>A0AA38WBQ4_9ASTR</name>
<dbReference type="InterPro" id="IPR044974">
    <property type="entry name" value="Disease_R_plants"/>
</dbReference>
<dbReference type="InterPro" id="IPR000157">
    <property type="entry name" value="TIR_dom"/>
</dbReference>
<dbReference type="InterPro" id="IPR042197">
    <property type="entry name" value="Apaf_helical"/>
</dbReference>
<dbReference type="SUPFAM" id="SSF52540">
    <property type="entry name" value="P-loop containing nucleoside triphosphate hydrolases"/>
    <property type="match status" value="1"/>
</dbReference>
<keyword evidence="7" id="KW-1185">Reference proteome</keyword>
<evidence type="ECO:0000256" key="1">
    <source>
        <dbReference type="ARBA" id="ARBA00022614"/>
    </source>
</evidence>
<dbReference type="GO" id="GO:0043531">
    <property type="term" value="F:ADP binding"/>
    <property type="evidence" value="ECO:0007669"/>
    <property type="project" value="InterPro"/>
</dbReference>
<dbReference type="SMART" id="SM00255">
    <property type="entry name" value="TIR"/>
    <property type="match status" value="1"/>
</dbReference>
<dbReference type="InterPro" id="IPR032675">
    <property type="entry name" value="LRR_dom_sf"/>
</dbReference>
<dbReference type="PROSITE" id="PS51450">
    <property type="entry name" value="LRR"/>
    <property type="match status" value="1"/>
</dbReference>
<dbReference type="PANTHER" id="PTHR11017">
    <property type="entry name" value="LEUCINE-RICH REPEAT-CONTAINING PROTEIN"/>
    <property type="match status" value="1"/>
</dbReference>
<dbReference type="SMART" id="SM00382">
    <property type="entry name" value="AAA"/>
    <property type="match status" value="1"/>
</dbReference>
<evidence type="ECO:0000259" key="5">
    <source>
        <dbReference type="PROSITE" id="PS50104"/>
    </source>
</evidence>
<dbReference type="GO" id="GO:0006952">
    <property type="term" value="P:defense response"/>
    <property type="evidence" value="ECO:0007669"/>
    <property type="project" value="InterPro"/>
</dbReference>
<feature type="region of interest" description="Disordered" evidence="4">
    <location>
        <begin position="1"/>
        <end position="23"/>
    </location>
</feature>
<dbReference type="Proteomes" id="UP001172457">
    <property type="component" value="Chromosome 4"/>
</dbReference>
<dbReference type="Gene3D" id="1.10.8.430">
    <property type="entry name" value="Helical domain of apoptotic protease-activating factors"/>
    <property type="match status" value="1"/>
</dbReference>
<keyword evidence="2" id="KW-0677">Repeat</keyword>
<evidence type="ECO:0000313" key="6">
    <source>
        <dbReference type="EMBL" id="KAJ9554582.1"/>
    </source>
</evidence>
<evidence type="ECO:0000256" key="2">
    <source>
        <dbReference type="ARBA" id="ARBA00022737"/>
    </source>
</evidence>
<dbReference type="InterPro" id="IPR001611">
    <property type="entry name" value="Leu-rich_rpt"/>
</dbReference>
<accession>A0AA38WBQ4</accession>
<dbReference type="Pfam" id="PF23282">
    <property type="entry name" value="WHD_ROQ1"/>
    <property type="match status" value="1"/>
</dbReference>
<dbReference type="PANTHER" id="PTHR11017:SF340">
    <property type="entry name" value="NB-ARC-RELATED"/>
    <property type="match status" value="1"/>
</dbReference>
<dbReference type="InterPro" id="IPR003593">
    <property type="entry name" value="AAA+_ATPase"/>
</dbReference>
<dbReference type="Gene3D" id="3.40.50.10140">
    <property type="entry name" value="Toll/interleukin-1 receptor homology (TIR) domain"/>
    <property type="match status" value="1"/>
</dbReference>
<dbReference type="InterPro" id="IPR027417">
    <property type="entry name" value="P-loop_NTPase"/>
</dbReference>
<organism evidence="6 7">
    <name type="scientific">Centaurea solstitialis</name>
    <name type="common">yellow star-thistle</name>
    <dbReference type="NCBI Taxonomy" id="347529"/>
    <lineage>
        <taxon>Eukaryota</taxon>
        <taxon>Viridiplantae</taxon>
        <taxon>Streptophyta</taxon>
        <taxon>Embryophyta</taxon>
        <taxon>Tracheophyta</taxon>
        <taxon>Spermatophyta</taxon>
        <taxon>Magnoliopsida</taxon>
        <taxon>eudicotyledons</taxon>
        <taxon>Gunneridae</taxon>
        <taxon>Pentapetalae</taxon>
        <taxon>asterids</taxon>
        <taxon>campanulids</taxon>
        <taxon>Asterales</taxon>
        <taxon>Asteraceae</taxon>
        <taxon>Carduoideae</taxon>
        <taxon>Cardueae</taxon>
        <taxon>Centaureinae</taxon>
        <taxon>Centaurea</taxon>
    </lineage>
</organism>
<dbReference type="SUPFAM" id="SSF52200">
    <property type="entry name" value="Toll/Interleukin receptor TIR domain"/>
    <property type="match status" value="1"/>
</dbReference>
<keyword evidence="3" id="KW-0520">NAD</keyword>
<dbReference type="AlphaFoldDB" id="A0AA38WBQ4"/>
<dbReference type="Pfam" id="PF00931">
    <property type="entry name" value="NB-ARC"/>
    <property type="match status" value="1"/>
</dbReference>
<dbReference type="InterPro" id="IPR002182">
    <property type="entry name" value="NB-ARC"/>
</dbReference>
<keyword evidence="1" id="KW-0433">Leucine-rich repeat</keyword>
<evidence type="ECO:0000256" key="3">
    <source>
        <dbReference type="ARBA" id="ARBA00023027"/>
    </source>
</evidence>
<protein>
    <recommendedName>
        <fullName evidence="5">TIR domain-containing protein</fullName>
    </recommendedName>
</protein>
<dbReference type="FunFam" id="3.40.50.10140:FF:000007">
    <property type="entry name" value="Disease resistance protein (TIR-NBS-LRR class)"/>
    <property type="match status" value="1"/>
</dbReference>
<dbReference type="Gene3D" id="3.80.10.10">
    <property type="entry name" value="Ribonuclease Inhibitor"/>
    <property type="match status" value="2"/>
</dbReference>
<dbReference type="Pfam" id="PF01582">
    <property type="entry name" value="TIR"/>
    <property type="match status" value="1"/>
</dbReference>
<reference evidence="6" key="1">
    <citation type="submission" date="2023-03" db="EMBL/GenBank/DDBJ databases">
        <title>Chromosome-scale reference genome and RAD-based genetic map of yellow starthistle (Centaurea solstitialis) reveal putative structural variation and QTLs associated with invader traits.</title>
        <authorList>
            <person name="Reatini B."/>
            <person name="Cang F.A."/>
            <person name="Jiang Q."/>
            <person name="Mckibben M.T.W."/>
            <person name="Barker M.S."/>
            <person name="Rieseberg L.H."/>
            <person name="Dlugosch K.M."/>
        </authorList>
    </citation>
    <scope>NUCLEOTIDE SEQUENCE</scope>
    <source>
        <strain evidence="6">CAN-66</strain>
        <tissue evidence="6">Leaf</tissue>
    </source>
</reference>
<feature type="domain" description="TIR" evidence="5">
    <location>
        <begin position="24"/>
        <end position="185"/>
    </location>
</feature>
<dbReference type="EMBL" id="JARYMX010000004">
    <property type="protein sequence ID" value="KAJ9554582.1"/>
    <property type="molecule type" value="Genomic_DNA"/>
</dbReference>
<dbReference type="SUPFAM" id="SSF52058">
    <property type="entry name" value="L domain-like"/>
    <property type="match status" value="1"/>
</dbReference>
<dbReference type="InterPro" id="IPR058192">
    <property type="entry name" value="WHD_ROQ1-like"/>
</dbReference>
<proteinExistence type="predicted"/>
<evidence type="ECO:0000313" key="7">
    <source>
        <dbReference type="Proteomes" id="UP001172457"/>
    </source>
</evidence>
<dbReference type="PRINTS" id="PR00364">
    <property type="entry name" value="DISEASERSIST"/>
</dbReference>
<evidence type="ECO:0000256" key="4">
    <source>
        <dbReference type="SAM" id="MobiDB-lite"/>
    </source>
</evidence>
<comment type="caution">
    <text evidence="6">The sequence shown here is derived from an EMBL/GenBank/DDBJ whole genome shotgun (WGS) entry which is preliminary data.</text>
</comment>
<sequence>MATSSSSVDSTPPSSSSSSSSQSCKHDVFLSFRGTDVRNTFVDHLYSALDEQGIYTFKDDTTLPRGETIGPSLFKAIEESHIAVIVFSENYADSSWCLQELAHIMKCKDERGLIVMPIFYHIDPSELRKQKGKYGKALAKHESENKSVDSWRKALADAGNLSGDVANGPERRFIKQIVDTISNRLPAPISSDSEDLIGIKARLQHLKSEMEKVSDRVVVVGIWGIGGGGKTTLASALYDEISTNFDGSCFIKDVREESSRHGLEKLQEKVLSLVLKQEEMKVNRVDEGRRLIKSRLFRKKVLMVLDDIGHLDQVKGLAGSRDWFGDGSRIIITTRDNNLLDARIVNVVYDVRLLREDEATKLFHKHAPRHGMPVEDYEMLSKEVVSYAGGLPLALKVLGSFLRDKDTSEWKSALARLREIPNSEVVEKLKISYDGLGPLEKELFLDIACFFRGVKKDVAMVILDACGFYPIIGVKVLIEKALITLSYEGTFEMHDLIQEMGHYIVRGENPKNPEKHSRIWDDDVLNIIAVDSMKENDIIEALNIKYYNGGCPPSLPEVLANMKELRLIWFFRYEATSFPRDFQPMNLCYLGLVSCSLKQLWNGYKLLPKLKVLNLYFSRNLVSTPDFNGLPCLERMILRGCRSLKEIHPSIGYHERLIFLDMGGCTRLELFPPIIRMKKLETLRLNGCFERCKFPDIQTNMDNLIELSLRRSGIEVVPSSIGEYCTNLRSLDLSECNHLQSIEGNFHRLKHLNVLHLNGCHQLNNIPVEGLFDVDCCLQMLSLRGTSLKKFHQVMVSIKHFSFSRSLVRLNLAACNLVDGEISSVIWKKFFNLRALCLSKNKFSRLDSSLSQLPRLKYLDLSSCEDLVELPDLPASLAILVVRWCDSLEIVDLPTKLKWLWNLDVLTESSTTMVDVKKVVQSMLQGNAVEDYFLSLSVSGTQMSAKRKTFVLELLPNWYNEFSGFLIYTTGDDDVDYQRLSQSF</sequence>
<dbReference type="InterPro" id="IPR035897">
    <property type="entry name" value="Toll_tir_struct_dom_sf"/>
</dbReference>